<reference evidence="2 3" key="1">
    <citation type="submission" date="2015-02" db="EMBL/GenBank/DDBJ databases">
        <title>Draft genome sequences of ten Microbacterium spp. with emphasis on heavy metal contaminated environments.</title>
        <authorList>
            <person name="Corretto E."/>
        </authorList>
    </citation>
    <scope>NUCLEOTIDE SEQUENCE [LARGE SCALE GENOMIC DNA]</scope>
    <source>
        <strain evidence="2 3">DSM 18659</strain>
    </source>
</reference>
<dbReference type="STRING" id="400772.RR49_01305"/>
<dbReference type="EC" id="3.1.3.16" evidence="2"/>
<accession>A0A0F0LW95</accession>
<dbReference type="InterPro" id="IPR001932">
    <property type="entry name" value="PPM-type_phosphatase-like_dom"/>
</dbReference>
<comment type="caution">
    <text evidence="2">The sequence shown here is derived from an EMBL/GenBank/DDBJ whole genome shotgun (WGS) entry which is preliminary data.</text>
</comment>
<dbReference type="AlphaFoldDB" id="A0A0F0LW95"/>
<proteinExistence type="predicted"/>
<dbReference type="SUPFAM" id="SSF81606">
    <property type="entry name" value="PP2C-like"/>
    <property type="match status" value="1"/>
</dbReference>
<dbReference type="Pfam" id="PF13672">
    <property type="entry name" value="PP2C_2"/>
    <property type="match status" value="1"/>
</dbReference>
<dbReference type="OrthoDB" id="9801841at2"/>
<dbReference type="EMBL" id="JYIY01000070">
    <property type="protein sequence ID" value="KJL36969.1"/>
    <property type="molecule type" value="Genomic_DNA"/>
</dbReference>
<feature type="domain" description="PPM-type phosphatase" evidence="1">
    <location>
        <begin position="6"/>
        <end position="236"/>
    </location>
</feature>
<dbReference type="InterPro" id="IPR036457">
    <property type="entry name" value="PPM-type-like_dom_sf"/>
</dbReference>
<dbReference type="Proteomes" id="UP000033451">
    <property type="component" value="Unassembled WGS sequence"/>
</dbReference>
<dbReference type="Gene3D" id="3.60.40.10">
    <property type="entry name" value="PPM-type phosphatase domain"/>
    <property type="match status" value="1"/>
</dbReference>
<evidence type="ECO:0000259" key="1">
    <source>
        <dbReference type="PROSITE" id="PS51746"/>
    </source>
</evidence>
<organism evidence="2 3">
    <name type="scientific">Microbacterium ginsengisoli</name>
    <dbReference type="NCBI Taxonomy" id="400772"/>
    <lineage>
        <taxon>Bacteria</taxon>
        <taxon>Bacillati</taxon>
        <taxon>Actinomycetota</taxon>
        <taxon>Actinomycetes</taxon>
        <taxon>Micrococcales</taxon>
        <taxon>Microbacteriaceae</taxon>
        <taxon>Microbacterium</taxon>
    </lineage>
</organism>
<dbReference type="CDD" id="cd00143">
    <property type="entry name" value="PP2Cc"/>
    <property type="match status" value="1"/>
</dbReference>
<dbReference type="RefSeq" id="WP_045247252.1">
    <property type="nucleotide sequence ID" value="NZ_JYIY01000070.1"/>
</dbReference>
<protein>
    <submittedName>
        <fullName evidence="2">PP2C-family Ser/Thr phosphatase</fullName>
        <ecNumber evidence="2">3.1.3.16</ecNumber>
    </submittedName>
</protein>
<dbReference type="GO" id="GO:0004722">
    <property type="term" value="F:protein serine/threonine phosphatase activity"/>
    <property type="evidence" value="ECO:0007669"/>
    <property type="project" value="UniProtKB-EC"/>
</dbReference>
<dbReference type="PATRIC" id="fig|400772.4.peg.1328"/>
<name>A0A0F0LW95_9MICO</name>
<dbReference type="PROSITE" id="PS51746">
    <property type="entry name" value="PPM_2"/>
    <property type="match status" value="1"/>
</dbReference>
<keyword evidence="2" id="KW-0378">Hydrolase</keyword>
<dbReference type="SMART" id="SM00331">
    <property type="entry name" value="PP2C_SIG"/>
    <property type="match status" value="1"/>
</dbReference>
<dbReference type="SMART" id="SM00332">
    <property type="entry name" value="PP2Cc"/>
    <property type="match status" value="1"/>
</dbReference>
<evidence type="ECO:0000313" key="2">
    <source>
        <dbReference type="EMBL" id="KJL36969.1"/>
    </source>
</evidence>
<keyword evidence="3" id="KW-1185">Reference proteome</keyword>
<gene>
    <name evidence="2" type="primary">pstP_2</name>
    <name evidence="2" type="ORF">RR49_01305</name>
</gene>
<sequence length="265" mass="27324">MALRFDAAAASDIGPHRSTNQDAAYASAWAALVADGVGGGPSGDLASAALVHRVVAGGPSAAAEPQRLADHLRVANWDLRAHVEREPKLAGMATTFTGVFAAADGSVLLAHSGDSRAYLLRDGELSQQTRDDSYVQALVDHGVISASDASTHPRRNLITASFAGAEGDAAAIGELDPREGDRWLLCSDGLSDYVPMDDVVRVLRTSASPRAAADALVALALEAGTMDNVTAVVCDIHLDEPSPAREGSFVGAAAERFQEGLDAAG</sequence>
<evidence type="ECO:0000313" key="3">
    <source>
        <dbReference type="Proteomes" id="UP000033451"/>
    </source>
</evidence>